<dbReference type="Proteomes" id="UP000284706">
    <property type="component" value="Unassembled WGS sequence"/>
</dbReference>
<keyword evidence="6" id="KW-1185">Reference proteome</keyword>
<name>A0A409Y0A0_9AGAR</name>
<evidence type="ECO:0000256" key="1">
    <source>
        <dbReference type="ARBA" id="ARBA00005179"/>
    </source>
</evidence>
<evidence type="ECO:0008006" key="7">
    <source>
        <dbReference type="Google" id="ProtNLM"/>
    </source>
</evidence>
<evidence type="ECO:0000256" key="2">
    <source>
        <dbReference type="ARBA" id="ARBA00022679"/>
    </source>
</evidence>
<dbReference type="AlphaFoldDB" id="A0A409Y0A0"/>
<gene>
    <name evidence="5" type="ORF">CVT26_005094</name>
</gene>
<keyword evidence="3" id="KW-0949">S-adenosyl-L-methionine</keyword>
<dbReference type="SUPFAM" id="SSF53335">
    <property type="entry name" value="S-adenosyl-L-methionine-dependent methyltransferases"/>
    <property type="match status" value="1"/>
</dbReference>
<dbReference type="InParanoid" id="A0A409Y0A0"/>
<accession>A0A409Y0A0</accession>
<evidence type="ECO:0000256" key="3">
    <source>
        <dbReference type="ARBA" id="ARBA00022691"/>
    </source>
</evidence>
<comment type="similarity">
    <text evidence="4">Belongs to the class I-like SAM-binding methyltransferase superfamily.</text>
</comment>
<dbReference type="GO" id="GO:0016740">
    <property type="term" value="F:transferase activity"/>
    <property type="evidence" value="ECO:0007669"/>
    <property type="project" value="UniProtKB-KW"/>
</dbReference>
<sequence>MKQVVKEDALPLDDSFFNLSQEENEFFKDQTGIATDEELKDHILRIQKKSYKVYPYPCIRRFDFLRLKISKHPIYPTLLNLGKEGGVLLDIGCCFGNDIRKAISDGFPQEQIVGSDLRQEFWDLGRELFKTTPDKFHVPFICGDIFDDHVLNIDDEDSLVPRPLPTLRDLRSLTPLKHRTEAIHAAAIFHLFDEEHQTLLARRLASLLSFKEGSVIFGSHVGRPVKGLRTEAAGLGALGAKMFCHSDESWRSLWNDIFREGTVKIDVTLDDMQRVDLRPKAGIKYYQLTWCITRL</sequence>
<dbReference type="Gene3D" id="3.40.50.150">
    <property type="entry name" value="Vaccinia Virus protein VP39"/>
    <property type="match status" value="1"/>
</dbReference>
<proteinExistence type="inferred from homology"/>
<comment type="caution">
    <text evidence="5">The sequence shown here is derived from an EMBL/GenBank/DDBJ whole genome shotgun (WGS) entry which is preliminary data.</text>
</comment>
<evidence type="ECO:0000313" key="5">
    <source>
        <dbReference type="EMBL" id="PPQ96415.1"/>
    </source>
</evidence>
<dbReference type="OrthoDB" id="2094832at2759"/>
<organism evidence="5 6">
    <name type="scientific">Gymnopilus dilepis</name>
    <dbReference type="NCBI Taxonomy" id="231916"/>
    <lineage>
        <taxon>Eukaryota</taxon>
        <taxon>Fungi</taxon>
        <taxon>Dikarya</taxon>
        <taxon>Basidiomycota</taxon>
        <taxon>Agaricomycotina</taxon>
        <taxon>Agaricomycetes</taxon>
        <taxon>Agaricomycetidae</taxon>
        <taxon>Agaricales</taxon>
        <taxon>Agaricineae</taxon>
        <taxon>Hymenogastraceae</taxon>
        <taxon>Gymnopilus</taxon>
    </lineage>
</organism>
<evidence type="ECO:0000313" key="6">
    <source>
        <dbReference type="Proteomes" id="UP000284706"/>
    </source>
</evidence>
<comment type="pathway">
    <text evidence="1">Secondary metabolite biosynthesis.</text>
</comment>
<protein>
    <recommendedName>
        <fullName evidence="7">Methyltransferase domain-containing protein</fullName>
    </recommendedName>
</protein>
<dbReference type="InterPro" id="IPR051654">
    <property type="entry name" value="Meroterpenoid_MTases"/>
</dbReference>
<reference evidence="5 6" key="1">
    <citation type="journal article" date="2018" name="Evol. Lett.">
        <title>Horizontal gene cluster transfer increased hallucinogenic mushroom diversity.</title>
        <authorList>
            <person name="Reynolds H.T."/>
            <person name="Vijayakumar V."/>
            <person name="Gluck-Thaler E."/>
            <person name="Korotkin H.B."/>
            <person name="Matheny P.B."/>
            <person name="Slot J.C."/>
        </authorList>
    </citation>
    <scope>NUCLEOTIDE SEQUENCE [LARGE SCALE GENOMIC DNA]</scope>
    <source>
        <strain evidence="5 6">SRW20</strain>
    </source>
</reference>
<evidence type="ECO:0000256" key="4">
    <source>
        <dbReference type="ARBA" id="ARBA00038314"/>
    </source>
</evidence>
<dbReference type="InterPro" id="IPR029063">
    <property type="entry name" value="SAM-dependent_MTases_sf"/>
</dbReference>
<dbReference type="PANTHER" id="PTHR35897:SF1">
    <property type="entry name" value="METHYLTRANSFERASE AUSD"/>
    <property type="match status" value="1"/>
</dbReference>
<dbReference type="PANTHER" id="PTHR35897">
    <property type="entry name" value="METHYLTRANSFERASE AUSD"/>
    <property type="match status" value="1"/>
</dbReference>
<keyword evidence="2" id="KW-0808">Transferase</keyword>
<dbReference type="STRING" id="231916.A0A409Y0A0"/>
<dbReference type="EMBL" id="NHYE01001374">
    <property type="protein sequence ID" value="PPQ96415.1"/>
    <property type="molecule type" value="Genomic_DNA"/>
</dbReference>